<keyword evidence="2" id="KW-1185">Reference proteome</keyword>
<dbReference type="OrthoDB" id="3218112at2759"/>
<evidence type="ECO:0000313" key="2">
    <source>
        <dbReference type="Proteomes" id="UP000807306"/>
    </source>
</evidence>
<proteinExistence type="predicted"/>
<accession>A0A9P6JPV7</accession>
<dbReference type="EMBL" id="MU157854">
    <property type="protein sequence ID" value="KAF9528213.1"/>
    <property type="molecule type" value="Genomic_DNA"/>
</dbReference>
<organism evidence="1 2">
    <name type="scientific">Crepidotus variabilis</name>
    <dbReference type="NCBI Taxonomy" id="179855"/>
    <lineage>
        <taxon>Eukaryota</taxon>
        <taxon>Fungi</taxon>
        <taxon>Dikarya</taxon>
        <taxon>Basidiomycota</taxon>
        <taxon>Agaricomycotina</taxon>
        <taxon>Agaricomycetes</taxon>
        <taxon>Agaricomycetidae</taxon>
        <taxon>Agaricales</taxon>
        <taxon>Agaricineae</taxon>
        <taxon>Crepidotaceae</taxon>
        <taxon>Crepidotus</taxon>
    </lineage>
</organism>
<reference evidence="1" key="1">
    <citation type="submission" date="2020-11" db="EMBL/GenBank/DDBJ databases">
        <authorList>
            <consortium name="DOE Joint Genome Institute"/>
            <person name="Ahrendt S."/>
            <person name="Riley R."/>
            <person name="Andreopoulos W."/>
            <person name="Labutti K."/>
            <person name="Pangilinan J."/>
            <person name="Ruiz-Duenas F.J."/>
            <person name="Barrasa J.M."/>
            <person name="Sanchez-Garcia M."/>
            <person name="Camarero S."/>
            <person name="Miyauchi S."/>
            <person name="Serrano A."/>
            <person name="Linde D."/>
            <person name="Babiker R."/>
            <person name="Drula E."/>
            <person name="Ayuso-Fernandez I."/>
            <person name="Pacheco R."/>
            <person name="Padilla G."/>
            <person name="Ferreira P."/>
            <person name="Barriuso J."/>
            <person name="Kellner H."/>
            <person name="Castanera R."/>
            <person name="Alfaro M."/>
            <person name="Ramirez L."/>
            <person name="Pisabarro A.G."/>
            <person name="Kuo A."/>
            <person name="Tritt A."/>
            <person name="Lipzen A."/>
            <person name="He G."/>
            <person name="Yan M."/>
            <person name="Ng V."/>
            <person name="Cullen D."/>
            <person name="Martin F."/>
            <person name="Rosso M.-N."/>
            <person name="Henrissat B."/>
            <person name="Hibbett D."/>
            <person name="Martinez A.T."/>
            <person name="Grigoriev I.V."/>
        </authorList>
    </citation>
    <scope>NUCLEOTIDE SEQUENCE</scope>
    <source>
        <strain evidence="1">CBS 506.95</strain>
    </source>
</reference>
<dbReference type="InterPro" id="IPR011333">
    <property type="entry name" value="SKP1/BTB/POZ_sf"/>
</dbReference>
<protein>
    <recommendedName>
        <fullName evidence="3">BTB domain-containing protein</fullName>
    </recommendedName>
</protein>
<gene>
    <name evidence="1" type="ORF">CPB83DRAFT_894483</name>
</gene>
<evidence type="ECO:0000313" key="1">
    <source>
        <dbReference type="EMBL" id="KAF9528213.1"/>
    </source>
</evidence>
<evidence type="ECO:0008006" key="3">
    <source>
        <dbReference type="Google" id="ProtNLM"/>
    </source>
</evidence>
<sequence>MSLSDNNDFKLPIYYFPDGNIVIRCRSLADDSPSTSVHFRIYQGHLSAQSSVFSDMLTIPQGNAPDTYEGLPVVEFPTSPDTMADFLSFLYDPGCVMLYTRGNDLLYFRRDVLSGGEADLAFKLLEVIVLADMLMVEPIKRAIIGRLKQDWEACSAQHWLSNIRTLNALPSLWFTPEKFFEPASALHIARRFDEALITPMLLFELAFRHPYLLYNESPKFQVDAPLRARWDMVSLSDKKKVWKLWERILTHIAEQLPYLRIGRKASLSECGRQGSTECEFFFDRKVDSLYTALVGGAHPLYFLESLKLQGDTVVERGEYDDVEICSKCGSSWDKLLDKLQEEVFLIAKHFSTILDQF</sequence>
<dbReference type="Gene3D" id="3.30.710.10">
    <property type="entry name" value="Potassium Channel Kv1.1, Chain A"/>
    <property type="match status" value="1"/>
</dbReference>
<dbReference type="Proteomes" id="UP000807306">
    <property type="component" value="Unassembled WGS sequence"/>
</dbReference>
<comment type="caution">
    <text evidence="1">The sequence shown here is derived from an EMBL/GenBank/DDBJ whole genome shotgun (WGS) entry which is preliminary data.</text>
</comment>
<dbReference type="AlphaFoldDB" id="A0A9P6JPV7"/>
<name>A0A9P6JPV7_9AGAR</name>